<dbReference type="Proteomes" id="UP001447188">
    <property type="component" value="Unassembled WGS sequence"/>
</dbReference>
<feature type="region of interest" description="Disordered" evidence="1">
    <location>
        <begin position="115"/>
        <end position="203"/>
    </location>
</feature>
<organism evidence="2 3">
    <name type="scientific">Discina gigas</name>
    <dbReference type="NCBI Taxonomy" id="1032678"/>
    <lineage>
        <taxon>Eukaryota</taxon>
        <taxon>Fungi</taxon>
        <taxon>Dikarya</taxon>
        <taxon>Ascomycota</taxon>
        <taxon>Pezizomycotina</taxon>
        <taxon>Pezizomycetes</taxon>
        <taxon>Pezizales</taxon>
        <taxon>Discinaceae</taxon>
        <taxon>Discina</taxon>
    </lineage>
</organism>
<keyword evidence="3" id="KW-1185">Reference proteome</keyword>
<comment type="caution">
    <text evidence="2">The sequence shown here is derived from an EMBL/GenBank/DDBJ whole genome shotgun (WGS) entry which is preliminary data.</text>
</comment>
<evidence type="ECO:0000313" key="3">
    <source>
        <dbReference type="Proteomes" id="UP001447188"/>
    </source>
</evidence>
<dbReference type="EMBL" id="JBBBZM010000081">
    <property type="protein sequence ID" value="KAL0634949.1"/>
    <property type="molecule type" value="Genomic_DNA"/>
</dbReference>
<protein>
    <submittedName>
        <fullName evidence="2">Uncharacterized protein</fullName>
    </submittedName>
</protein>
<reference evidence="2 3" key="1">
    <citation type="submission" date="2024-02" db="EMBL/GenBank/DDBJ databases">
        <title>Discinaceae phylogenomics.</title>
        <authorList>
            <person name="Dirks A.C."/>
            <person name="James T.Y."/>
        </authorList>
    </citation>
    <scope>NUCLEOTIDE SEQUENCE [LARGE SCALE GENOMIC DNA]</scope>
    <source>
        <strain evidence="2 3">ACD0624</strain>
    </source>
</reference>
<name>A0ABR3GG65_9PEZI</name>
<proteinExistence type="predicted"/>
<evidence type="ECO:0000313" key="2">
    <source>
        <dbReference type="EMBL" id="KAL0634949.1"/>
    </source>
</evidence>
<feature type="region of interest" description="Disordered" evidence="1">
    <location>
        <begin position="1"/>
        <end position="58"/>
    </location>
</feature>
<accession>A0ABR3GG65</accession>
<gene>
    <name evidence="2" type="ORF">Q9L58_006143</name>
</gene>
<evidence type="ECO:0000256" key="1">
    <source>
        <dbReference type="SAM" id="MobiDB-lite"/>
    </source>
</evidence>
<feature type="compositionally biased region" description="Basic and acidic residues" evidence="1">
    <location>
        <begin position="134"/>
        <end position="156"/>
    </location>
</feature>
<sequence length="203" mass="22158">MHKPAPTTEKQTRRKTRVRVPGKYTDAAPSVGVTPKVSLQKTTKIPAPTDTGGDKTMSSMVSCRKYVPMQPNPGYQKRAAKDSFLVAGGSLLYVNQLKHHGRSTDVRSLYKREGMEAGAAGPSDSEQSRGGVNRGKEPTGSDPRSEKSRLVMRDVPDTVPDNAIPEVQTPATDQDQHADYHSELQGNGEMEGKSGSVRKFFCW</sequence>